<dbReference type="PROSITE" id="PS50297">
    <property type="entry name" value="ANK_REP_REGION"/>
    <property type="match status" value="1"/>
</dbReference>
<dbReference type="Proteomes" id="UP001497512">
    <property type="component" value="Chromosome 8"/>
</dbReference>
<dbReference type="Pfam" id="PF12796">
    <property type="entry name" value="Ank_2"/>
    <property type="match status" value="1"/>
</dbReference>
<gene>
    <name evidence="8" type="ORF">CSSPTR1EN2_LOCUS21775</name>
</gene>
<dbReference type="PANTHER" id="PTHR47794:SF1">
    <property type="entry name" value="VACUOLAR PROTEIN SORTING-ASSOCIATED PROTEIN 27"/>
    <property type="match status" value="1"/>
</dbReference>
<dbReference type="InterPro" id="IPR013083">
    <property type="entry name" value="Znf_RING/FYVE/PHD"/>
</dbReference>
<dbReference type="SUPFAM" id="SSF57903">
    <property type="entry name" value="FYVE/PHD zinc finger"/>
    <property type="match status" value="1"/>
</dbReference>
<dbReference type="InterPro" id="IPR017455">
    <property type="entry name" value="Znf_FYVE-rel"/>
</dbReference>
<keyword evidence="4" id="KW-0040">ANK repeat</keyword>
<dbReference type="PROSITE" id="PS50178">
    <property type="entry name" value="ZF_FYVE"/>
    <property type="match status" value="1"/>
</dbReference>
<evidence type="ECO:0000256" key="2">
    <source>
        <dbReference type="ARBA" id="ARBA00022771"/>
    </source>
</evidence>
<evidence type="ECO:0000256" key="4">
    <source>
        <dbReference type="PROSITE-ProRule" id="PRU00023"/>
    </source>
</evidence>
<keyword evidence="3" id="KW-0862">Zinc</keyword>
<dbReference type="EMBL" id="OZ019900">
    <property type="protein sequence ID" value="CAK9233862.1"/>
    <property type="molecule type" value="Genomic_DNA"/>
</dbReference>
<keyword evidence="9" id="KW-1185">Reference proteome</keyword>
<dbReference type="InterPro" id="IPR036770">
    <property type="entry name" value="Ankyrin_rpt-contain_sf"/>
</dbReference>
<evidence type="ECO:0000256" key="3">
    <source>
        <dbReference type="ARBA" id="ARBA00022833"/>
    </source>
</evidence>
<dbReference type="Gene3D" id="1.25.40.20">
    <property type="entry name" value="Ankyrin repeat-containing domain"/>
    <property type="match status" value="1"/>
</dbReference>
<sequence>MADPPPYQEAAQCSVCNCNFTTFKRRHHCRCCGRSLCSEHSTNQKALPQFGIYSPVRVCDNCYNPTPPQIKPKPSIQAVSKAVDGLSTSIDKLNLAKDSSFVDKEVEDEAPAPPATPAFDCTCGMPLCICTAPTPEVVLPSQPQPAIPVKPKRSPLAANNDSSSLSTGSSYGNTMPSLFFQSGQISQRSSHPLSKSYELTGEGLREAVKNGDVAAVKDLLSQGLDANYFDKQGMSLLHLAAMFNFTEITFMLMDAGANVQAKNAQGETPIDCAQTTLGHKMRQRLESTIVT</sequence>
<dbReference type="Gene3D" id="3.30.40.10">
    <property type="entry name" value="Zinc/RING finger domain, C3HC4 (zinc finger)"/>
    <property type="match status" value="1"/>
</dbReference>
<feature type="domain" description="FYVE-type" evidence="7">
    <location>
        <begin position="7"/>
        <end position="67"/>
    </location>
</feature>
<accession>A0ABP0UYW5</accession>
<dbReference type="Pfam" id="PF01363">
    <property type="entry name" value="FYVE"/>
    <property type="match status" value="1"/>
</dbReference>
<organism evidence="8 9">
    <name type="scientific">Sphagnum troendelagicum</name>
    <dbReference type="NCBI Taxonomy" id="128251"/>
    <lineage>
        <taxon>Eukaryota</taxon>
        <taxon>Viridiplantae</taxon>
        <taxon>Streptophyta</taxon>
        <taxon>Embryophyta</taxon>
        <taxon>Bryophyta</taxon>
        <taxon>Sphagnophytina</taxon>
        <taxon>Sphagnopsida</taxon>
        <taxon>Sphagnales</taxon>
        <taxon>Sphagnaceae</taxon>
        <taxon>Sphagnum</taxon>
    </lineage>
</organism>
<dbReference type="SMART" id="SM00064">
    <property type="entry name" value="FYVE"/>
    <property type="match status" value="1"/>
</dbReference>
<evidence type="ECO:0000313" key="9">
    <source>
        <dbReference type="Proteomes" id="UP001497512"/>
    </source>
</evidence>
<dbReference type="InterPro" id="IPR000306">
    <property type="entry name" value="Znf_FYVE"/>
</dbReference>
<evidence type="ECO:0000256" key="1">
    <source>
        <dbReference type="ARBA" id="ARBA00022723"/>
    </source>
</evidence>
<proteinExistence type="predicted"/>
<feature type="region of interest" description="Disordered" evidence="6">
    <location>
        <begin position="141"/>
        <end position="169"/>
    </location>
</feature>
<dbReference type="InterPro" id="IPR002110">
    <property type="entry name" value="Ankyrin_rpt"/>
</dbReference>
<dbReference type="SUPFAM" id="SSF48403">
    <property type="entry name" value="Ankyrin repeat"/>
    <property type="match status" value="1"/>
</dbReference>
<evidence type="ECO:0000259" key="7">
    <source>
        <dbReference type="PROSITE" id="PS50178"/>
    </source>
</evidence>
<evidence type="ECO:0000256" key="6">
    <source>
        <dbReference type="SAM" id="MobiDB-lite"/>
    </source>
</evidence>
<evidence type="ECO:0000313" key="8">
    <source>
        <dbReference type="EMBL" id="CAK9233862.1"/>
    </source>
</evidence>
<reference evidence="8" key="1">
    <citation type="submission" date="2024-02" db="EMBL/GenBank/DDBJ databases">
        <authorList>
            <consortium name="ELIXIR-Norway"/>
            <consortium name="Elixir Norway"/>
        </authorList>
    </citation>
    <scope>NUCLEOTIDE SEQUENCE</scope>
</reference>
<evidence type="ECO:0000256" key="5">
    <source>
        <dbReference type="PROSITE-ProRule" id="PRU00091"/>
    </source>
</evidence>
<keyword evidence="2 5" id="KW-0863">Zinc-finger</keyword>
<dbReference type="PROSITE" id="PS50088">
    <property type="entry name" value="ANK_REPEAT"/>
    <property type="match status" value="1"/>
</dbReference>
<protein>
    <recommendedName>
        <fullName evidence="7">FYVE-type domain-containing protein</fullName>
    </recommendedName>
</protein>
<dbReference type="InterPro" id="IPR011011">
    <property type="entry name" value="Znf_FYVE_PHD"/>
</dbReference>
<dbReference type="CDD" id="cd15760">
    <property type="entry name" value="FYVE_scVPS27p_like"/>
    <property type="match status" value="1"/>
</dbReference>
<keyword evidence="1" id="KW-0479">Metal-binding</keyword>
<name>A0ABP0UYW5_9BRYO</name>
<feature type="repeat" description="ANK" evidence="4">
    <location>
        <begin position="232"/>
        <end position="264"/>
    </location>
</feature>
<dbReference type="PANTHER" id="PTHR47794">
    <property type="entry name" value="VACUOLAR PROTEIN SORTING-ASSOCIATED PROTEIN 27"/>
    <property type="match status" value="1"/>
</dbReference>